<accession>A0A844G1Q2</accession>
<dbReference type="AlphaFoldDB" id="A0A844G1Q2"/>
<comment type="caution">
    <text evidence="1">The sequence shown here is derived from an EMBL/GenBank/DDBJ whole genome shotgun (WGS) entry which is preliminary data.</text>
</comment>
<evidence type="ECO:0000313" key="2">
    <source>
        <dbReference type="Proteomes" id="UP000435649"/>
    </source>
</evidence>
<protein>
    <recommendedName>
        <fullName evidence="3">Transposase</fullName>
    </recommendedName>
</protein>
<keyword evidence="2" id="KW-1185">Reference proteome</keyword>
<sequence length="107" mass="12170">MGREGRDYWVEQLSEYWDSGLTIQEYSDLKELPYESVRRWIRVLQKARQADTGESESLELVEIKPLQTNANDNSGIRLLIDGIEIAVAKGFDGTTLSGKRPASPIWI</sequence>
<reference evidence="1 2" key="1">
    <citation type="submission" date="2019-08" db="EMBL/GenBank/DDBJ databases">
        <title>In-depth cultivation of the pig gut microbiome towards novel bacterial diversity and tailored functional studies.</title>
        <authorList>
            <person name="Wylensek D."/>
            <person name="Hitch T.C.A."/>
            <person name="Clavel T."/>
        </authorList>
    </citation>
    <scope>NUCLEOTIDE SEQUENCE [LARGE SCALE GENOMIC DNA]</scope>
    <source>
        <strain evidence="1 2">BBE-744-WT-12</strain>
    </source>
</reference>
<organism evidence="1 2">
    <name type="scientific">Victivallis lenta</name>
    <dbReference type="NCBI Taxonomy" id="2606640"/>
    <lineage>
        <taxon>Bacteria</taxon>
        <taxon>Pseudomonadati</taxon>
        <taxon>Lentisphaerota</taxon>
        <taxon>Lentisphaeria</taxon>
        <taxon>Victivallales</taxon>
        <taxon>Victivallaceae</taxon>
        <taxon>Victivallis</taxon>
    </lineage>
</organism>
<gene>
    <name evidence="1" type="ORF">FYJ85_11005</name>
</gene>
<evidence type="ECO:0000313" key="1">
    <source>
        <dbReference type="EMBL" id="MST97567.1"/>
    </source>
</evidence>
<dbReference type="EMBL" id="VUNS01000011">
    <property type="protein sequence ID" value="MST97567.1"/>
    <property type="molecule type" value="Genomic_DNA"/>
</dbReference>
<proteinExistence type="predicted"/>
<name>A0A844G1Q2_9BACT</name>
<evidence type="ECO:0008006" key="3">
    <source>
        <dbReference type="Google" id="ProtNLM"/>
    </source>
</evidence>
<dbReference type="Proteomes" id="UP000435649">
    <property type="component" value="Unassembled WGS sequence"/>
</dbReference>
<dbReference type="NCBIfam" id="NF047593">
    <property type="entry name" value="IS66_ISAeme5_TnpA"/>
    <property type="match status" value="1"/>
</dbReference>
<dbReference type="RefSeq" id="WP_154418524.1">
    <property type="nucleotide sequence ID" value="NZ_VUNS01000011.1"/>
</dbReference>